<protein>
    <submittedName>
        <fullName evidence="7">GTPase</fullName>
    </submittedName>
</protein>
<evidence type="ECO:0000256" key="3">
    <source>
        <dbReference type="ARBA" id="ARBA00022801"/>
    </source>
</evidence>
<sequence>MSTLQGKELNERIGERLVSLYEQVQRHSDQETTSSLVSLMKKTKDNDIYIALCGHFSAGKSSFINEMFGEGLLPTSPIPTSANTVAFSYGEAETRLYLNTGEKVVYPGEYTKKDIQAMCKNGEQILHIEMKRKHPYLAKGVVFIDTPGVDSTDDAHKLATEKLLPSADCILYMMDYNHVQAAVNIEFVRTLKKRGKQLYIFVNQIDKHKEEELPFHTYQQSTREAFAALGVAEEEIFFLSLYEKEHPHNDLQKVKALMESLYKEKETERLRNYEQESMYVIEQHMEYRKESLPNFEHYREEDVQQVEGIINNYNEEKEGYIASLRESEQQFQRGITDILQNAYIMSYEVRELVKSYLESISPNFKVGGLFFAKGKTEKEKEHRYRELMASLLEAVKTQIDVHMKEFVKKFMKQQDVSNRGVEQRLYELAIPISDNVLIVRTNGADQLTGEYVLFYCDSVVNEIKRVYKEQYVVFYQQEKQYFMQATEEKITKVDRELSERVRVLQDFLCLKEAKQQWEEEKGVLIRKWQGEDVTNNKKTVDDVMKQYEVKEANGEVDWKTNDSFDVVEAQIVDDIKQSNRTEMQGHITRVVEEVKKVEEILTPFPALHHLQQTLGEKRERVENRRFTIALFGAFSAGKSSFANALVGEKILPSSPNPTTATINRITAPTDKYPHGTVVIYEKDRTFTTDISELEEYVAKEERAKYVERVDIHYACNLTNMGVTLVDTPGADSMNNRHTDVAFEYIKNADAIFFVTYYNHVFSRGDREFLIQLGRVKNTFELDKMFFLINAIDLAKDEDELHSVKIYIEQQLLQYGIRQPRIFGVSSQQAMKGERKKSRIEDFEESFYRFLLHDLVHMSLRVLQDRMVHTEKQVTTMIRMMTTSEEEKQREYALLVEEREQQRAKVMLPLAETEQKAFRMECEELLYYVKKRVFVRLHDVFVEFFNPSVVKKDKTILQACLVDLLKFLEHDIVQEIRATSLRLEKYMKDNLQYTKEQLKVDIQKGNEQCDVSFDLEVSFRPPTFHKPFEEMDMKRFQKALALFKNPKAFFENNEKALMEEEIQQQLEEPLSLYTETTQQQFVSHYMEEYANAYDEMQRKLIEEIDQFYTSLEEVLLQEADIELYEKLQKELRQIIAYIS</sequence>
<dbReference type="AlphaFoldDB" id="A0A917EKX3"/>
<dbReference type="InterPro" id="IPR027094">
    <property type="entry name" value="Mitofusin_fam"/>
</dbReference>
<dbReference type="PANTHER" id="PTHR10465">
    <property type="entry name" value="TRANSMEMBRANE GTPASE FZO1"/>
    <property type="match status" value="1"/>
</dbReference>
<keyword evidence="3" id="KW-0378">Hydrolase</keyword>
<organism evidence="7 8">
    <name type="scientific">Priestia taiwanensis</name>
    <dbReference type="NCBI Taxonomy" id="1347902"/>
    <lineage>
        <taxon>Bacteria</taxon>
        <taxon>Bacillati</taxon>
        <taxon>Bacillota</taxon>
        <taxon>Bacilli</taxon>
        <taxon>Bacillales</taxon>
        <taxon>Bacillaceae</taxon>
        <taxon>Priestia</taxon>
    </lineage>
</organism>
<evidence type="ECO:0000313" key="7">
    <source>
        <dbReference type="EMBL" id="GGE56737.1"/>
    </source>
</evidence>
<reference evidence="7" key="1">
    <citation type="journal article" date="2014" name="Int. J. Syst. Evol. Microbiol.">
        <title>Complete genome sequence of Corynebacterium casei LMG S-19264T (=DSM 44701T), isolated from a smear-ripened cheese.</title>
        <authorList>
            <consortium name="US DOE Joint Genome Institute (JGI-PGF)"/>
            <person name="Walter F."/>
            <person name="Albersmeier A."/>
            <person name="Kalinowski J."/>
            <person name="Ruckert C."/>
        </authorList>
    </citation>
    <scope>NUCLEOTIDE SEQUENCE</scope>
    <source>
        <strain evidence="7">CGMCC 1.12698</strain>
    </source>
</reference>
<name>A0A917EKX3_9BACI</name>
<keyword evidence="5" id="KW-0472">Membrane</keyword>
<dbReference type="Proteomes" id="UP000605259">
    <property type="component" value="Unassembled WGS sequence"/>
</dbReference>
<dbReference type="GO" id="GO:0016020">
    <property type="term" value="C:membrane"/>
    <property type="evidence" value="ECO:0007669"/>
    <property type="project" value="UniProtKB-SubCell"/>
</dbReference>
<gene>
    <name evidence="7" type="ORF">GCM10007140_03830</name>
</gene>
<feature type="domain" description="Dynamin N-terminal" evidence="6">
    <location>
        <begin position="628"/>
        <end position="789"/>
    </location>
</feature>
<proteinExistence type="predicted"/>
<dbReference type="Gene3D" id="3.40.50.300">
    <property type="entry name" value="P-loop containing nucleotide triphosphate hydrolases"/>
    <property type="match status" value="2"/>
</dbReference>
<evidence type="ECO:0000256" key="5">
    <source>
        <dbReference type="ARBA" id="ARBA00023136"/>
    </source>
</evidence>
<evidence type="ECO:0000256" key="1">
    <source>
        <dbReference type="ARBA" id="ARBA00004370"/>
    </source>
</evidence>
<feature type="domain" description="Dynamin N-terminal" evidence="6">
    <location>
        <begin position="50"/>
        <end position="205"/>
    </location>
</feature>
<dbReference type="PANTHER" id="PTHR10465:SF0">
    <property type="entry name" value="SARCALUMENIN"/>
    <property type="match status" value="1"/>
</dbReference>
<keyword evidence="8" id="KW-1185">Reference proteome</keyword>
<comment type="caution">
    <text evidence="7">The sequence shown here is derived from an EMBL/GenBank/DDBJ whole genome shotgun (WGS) entry which is preliminary data.</text>
</comment>
<dbReference type="InterPro" id="IPR045063">
    <property type="entry name" value="Dynamin_N"/>
</dbReference>
<evidence type="ECO:0000259" key="6">
    <source>
        <dbReference type="Pfam" id="PF00350"/>
    </source>
</evidence>
<dbReference type="InterPro" id="IPR027417">
    <property type="entry name" value="P-loop_NTPase"/>
</dbReference>
<dbReference type="SUPFAM" id="SSF52540">
    <property type="entry name" value="P-loop containing nucleoside triphosphate hydrolases"/>
    <property type="match status" value="2"/>
</dbReference>
<evidence type="ECO:0000256" key="2">
    <source>
        <dbReference type="ARBA" id="ARBA00022741"/>
    </source>
</evidence>
<dbReference type="Pfam" id="PF00350">
    <property type="entry name" value="Dynamin_N"/>
    <property type="match status" value="2"/>
</dbReference>
<dbReference type="EMBL" id="BMFK01000001">
    <property type="protein sequence ID" value="GGE56737.1"/>
    <property type="molecule type" value="Genomic_DNA"/>
</dbReference>
<accession>A0A917EKX3</accession>
<comment type="subcellular location">
    <subcellularLocation>
        <location evidence="1">Membrane</location>
    </subcellularLocation>
</comment>
<evidence type="ECO:0000256" key="4">
    <source>
        <dbReference type="ARBA" id="ARBA00023134"/>
    </source>
</evidence>
<dbReference type="RefSeq" id="WP_188386760.1">
    <property type="nucleotide sequence ID" value="NZ_BMFK01000001.1"/>
</dbReference>
<reference evidence="7" key="2">
    <citation type="submission" date="2020-09" db="EMBL/GenBank/DDBJ databases">
        <authorList>
            <person name="Sun Q."/>
            <person name="Zhou Y."/>
        </authorList>
    </citation>
    <scope>NUCLEOTIDE SEQUENCE</scope>
    <source>
        <strain evidence="7">CGMCC 1.12698</strain>
    </source>
</reference>
<evidence type="ECO:0000313" key="8">
    <source>
        <dbReference type="Proteomes" id="UP000605259"/>
    </source>
</evidence>
<keyword evidence="4" id="KW-0342">GTP-binding</keyword>
<keyword evidence="2" id="KW-0547">Nucleotide-binding</keyword>
<dbReference type="GO" id="GO:0003924">
    <property type="term" value="F:GTPase activity"/>
    <property type="evidence" value="ECO:0007669"/>
    <property type="project" value="InterPro"/>
</dbReference>
<dbReference type="GO" id="GO:0005525">
    <property type="term" value="F:GTP binding"/>
    <property type="evidence" value="ECO:0007669"/>
    <property type="project" value="UniProtKB-KW"/>
</dbReference>
<dbReference type="CDD" id="cd09912">
    <property type="entry name" value="DLP_2"/>
    <property type="match status" value="2"/>
</dbReference>